<feature type="compositionally biased region" description="Polar residues" evidence="1">
    <location>
        <begin position="203"/>
        <end position="218"/>
    </location>
</feature>
<evidence type="ECO:0000256" key="1">
    <source>
        <dbReference type="SAM" id="MobiDB-lite"/>
    </source>
</evidence>
<evidence type="ECO:0000313" key="3">
    <source>
        <dbReference type="Proteomes" id="UP000781104"/>
    </source>
</evidence>
<dbReference type="Proteomes" id="UP000781104">
    <property type="component" value="Unassembled WGS sequence"/>
</dbReference>
<comment type="caution">
    <text evidence="2">The sequence shown here is derived from an EMBL/GenBank/DDBJ whole genome shotgun (WGS) entry which is preliminary data.</text>
</comment>
<dbReference type="RefSeq" id="WP_221078892.1">
    <property type="nucleotide sequence ID" value="NZ_JAEMHG010000005.1"/>
</dbReference>
<proteinExistence type="predicted"/>
<feature type="region of interest" description="Disordered" evidence="1">
    <location>
        <begin position="191"/>
        <end position="218"/>
    </location>
</feature>
<sequence>MSVCCSSTTRVNPEEADLTNATLESAQQEEVSSITTEISAASDQQLAIVRSLSESCLSLLNQNGSTFLQFMGKALPNPTEVLTAKTGMMVKSQPLPTLKTHESSNVFSSQDNHPAKQSQPSSTTQATIKEQHASAPTFSSCLAPKTASPEKIVTLTLHLPKSQENHSSSPTNSSLTFCQTSLAVPTYNKTTIKTQSSREHTPSLPQESAKSPTTQQKSLLSPLSPMALFSDLQKETPILRSDIKPQDKEKEGKGEHGNQEHREHREHKQHKQKEDMRIGEPTASGCSIQYTYSPMLPDAIIDFALSESQLSSLMRMRVSHLDILRICAEIMKLMLNSREQDSLARLEARKHLIEKAKELVESYENQAKLTQWLGVATATLGIIGAASPLVGEISGDRILEFLQKNMGLFKNASSKTFFKSAEKICSSLSQLTEASSKIYELKETASRTFAENYKEIFRIEHDEITRSIEEVKDHWKNMDNFLLQILQTEHDAIRSLYQ</sequence>
<organism evidence="2 3">
    <name type="scientific">Chlamydia gallinacea</name>
    <dbReference type="NCBI Taxonomy" id="1457153"/>
    <lineage>
        <taxon>Bacteria</taxon>
        <taxon>Pseudomonadati</taxon>
        <taxon>Chlamydiota</taxon>
        <taxon>Chlamydiia</taxon>
        <taxon>Chlamydiales</taxon>
        <taxon>Chlamydiaceae</taxon>
        <taxon>Chlamydia/Chlamydophila group</taxon>
        <taxon>Chlamydia</taxon>
    </lineage>
</organism>
<reference evidence="2 3" key="1">
    <citation type="journal article" date="2021" name="Sci. Rep.">
        <title>Genetic and phenotypic analysis of the pathogenic potential of two novel Chlamydia gallinacea strains compared to Chlamydia psittaci.</title>
        <authorList>
            <person name="Heijne M."/>
            <person name="Jelocnik M."/>
            <person name="Umanets A."/>
            <person name="Brouwer M.S.M."/>
            <person name="Dinkla A."/>
            <person name="Harders F."/>
            <person name="van Keulen L.J.M."/>
            <person name="Roest H.J."/>
            <person name="Schaafsma F."/>
            <person name="Velkers F.C."/>
            <person name="van der Goot J.A."/>
            <person name="Pannekoek Y."/>
            <person name="Koets A.P."/>
        </authorList>
    </citation>
    <scope>NUCLEOTIDE SEQUENCE [LARGE SCALE GENOMIC DNA]</scope>
    <source>
        <strain evidence="2 3">NL_F725</strain>
    </source>
</reference>
<keyword evidence="3" id="KW-1185">Reference proteome</keyword>
<feature type="compositionally biased region" description="Polar residues" evidence="1">
    <location>
        <begin position="103"/>
        <end position="140"/>
    </location>
</feature>
<feature type="region of interest" description="Disordered" evidence="1">
    <location>
        <begin position="96"/>
        <end position="142"/>
    </location>
</feature>
<accession>A0ABS7ISD0</accession>
<name>A0ABS7ISD0_9CHLA</name>
<feature type="region of interest" description="Disordered" evidence="1">
    <location>
        <begin position="235"/>
        <end position="276"/>
    </location>
</feature>
<dbReference type="EMBL" id="JAEMHH010000014">
    <property type="protein sequence ID" value="MBX6680376.1"/>
    <property type="molecule type" value="Genomic_DNA"/>
</dbReference>
<feature type="compositionally biased region" description="Basic and acidic residues" evidence="1">
    <location>
        <begin position="241"/>
        <end position="263"/>
    </location>
</feature>
<gene>
    <name evidence="2" type="ORF">JG731_03315</name>
</gene>
<evidence type="ECO:0000313" key="2">
    <source>
        <dbReference type="EMBL" id="MBX6680376.1"/>
    </source>
</evidence>
<protein>
    <submittedName>
        <fullName evidence="2">Uncharacterized protein</fullName>
    </submittedName>
</protein>